<dbReference type="AlphaFoldDB" id="A0A2I0WBM3"/>
<evidence type="ECO:0000313" key="3">
    <source>
        <dbReference type="Proteomes" id="UP000233837"/>
    </source>
</evidence>
<dbReference type="Gene3D" id="2.40.50.40">
    <property type="match status" value="1"/>
</dbReference>
<dbReference type="PANTHER" id="PTHR46148">
    <property type="entry name" value="CHROMO DOMAIN-CONTAINING PROTEIN"/>
    <property type="match status" value="1"/>
</dbReference>
<dbReference type="InterPro" id="IPR023780">
    <property type="entry name" value="Chromo_domain"/>
</dbReference>
<accession>A0A2I0WBM3</accession>
<reference evidence="2 3" key="2">
    <citation type="journal article" date="2017" name="Nature">
        <title>The Apostasia genome and the evolution of orchids.</title>
        <authorList>
            <person name="Zhang G.Q."/>
            <person name="Liu K.W."/>
            <person name="Li Z."/>
            <person name="Lohaus R."/>
            <person name="Hsiao Y.Y."/>
            <person name="Niu S.C."/>
            <person name="Wang J.Y."/>
            <person name="Lin Y.C."/>
            <person name="Xu Q."/>
            <person name="Chen L.J."/>
            <person name="Yoshida K."/>
            <person name="Fujiwara S."/>
            <person name="Wang Z.W."/>
            <person name="Zhang Y.Q."/>
            <person name="Mitsuda N."/>
            <person name="Wang M."/>
            <person name="Liu G.H."/>
            <person name="Pecoraro L."/>
            <person name="Huang H.X."/>
            <person name="Xiao X.J."/>
            <person name="Lin M."/>
            <person name="Wu X.Y."/>
            <person name="Wu W.L."/>
            <person name="Chen Y.Y."/>
            <person name="Chang S.B."/>
            <person name="Sakamoto S."/>
            <person name="Ohme-Takagi M."/>
            <person name="Yagi M."/>
            <person name="Zeng S.J."/>
            <person name="Shen C.Y."/>
            <person name="Yeh C.M."/>
            <person name="Luo Y.B."/>
            <person name="Tsai W.C."/>
            <person name="Van de Peer Y."/>
            <person name="Liu Z.J."/>
        </authorList>
    </citation>
    <scope>NUCLEOTIDE SEQUENCE [LARGE SCALE GENOMIC DNA]</scope>
    <source>
        <tissue evidence="2">The whole plant</tissue>
    </source>
</reference>
<protein>
    <recommendedName>
        <fullName evidence="1">Chromo domain-containing protein</fullName>
    </recommendedName>
</protein>
<gene>
    <name evidence="2" type="ORF">MA16_Dca019264</name>
</gene>
<reference evidence="2 3" key="1">
    <citation type="journal article" date="2016" name="Sci. Rep.">
        <title>The Dendrobium catenatum Lindl. genome sequence provides insights into polysaccharide synthase, floral development and adaptive evolution.</title>
        <authorList>
            <person name="Zhang G.Q."/>
            <person name="Xu Q."/>
            <person name="Bian C."/>
            <person name="Tsai W.C."/>
            <person name="Yeh C.M."/>
            <person name="Liu K.W."/>
            <person name="Yoshida K."/>
            <person name="Zhang L.S."/>
            <person name="Chang S.B."/>
            <person name="Chen F."/>
            <person name="Shi Y."/>
            <person name="Su Y.Y."/>
            <person name="Zhang Y.Q."/>
            <person name="Chen L.J."/>
            <person name="Yin Y."/>
            <person name="Lin M."/>
            <person name="Huang H."/>
            <person name="Deng H."/>
            <person name="Wang Z.W."/>
            <person name="Zhu S.L."/>
            <person name="Zhao X."/>
            <person name="Deng C."/>
            <person name="Niu S.C."/>
            <person name="Huang J."/>
            <person name="Wang M."/>
            <person name="Liu G.H."/>
            <person name="Yang H.J."/>
            <person name="Xiao X.J."/>
            <person name="Hsiao Y.Y."/>
            <person name="Wu W.L."/>
            <person name="Chen Y.Y."/>
            <person name="Mitsuda N."/>
            <person name="Ohme-Takagi M."/>
            <person name="Luo Y.B."/>
            <person name="Van de Peer Y."/>
            <person name="Liu Z.J."/>
        </authorList>
    </citation>
    <scope>NUCLEOTIDE SEQUENCE [LARGE SCALE GENOMIC DNA]</scope>
    <source>
        <tissue evidence="2">The whole plant</tissue>
    </source>
</reference>
<sequence length="157" mass="18656">MKKQADWHRKDIQFEAGNKVFLKLRPYRHKTVTNRRNEKLAPRYFGPYEIFRKIGAIAYRLKLPPTATIHPVFHVSQLRRVIGDYTASSELPATLTENLKVIMVPLELMGVRQKEEGAKEVLIRWKNLSDYDATWEPYERVKQQFPSFHLEDKVIFW</sequence>
<evidence type="ECO:0000313" key="2">
    <source>
        <dbReference type="EMBL" id="PKU73061.1"/>
    </source>
</evidence>
<dbReference type="Pfam" id="PF00385">
    <property type="entry name" value="Chromo"/>
    <property type="match status" value="1"/>
</dbReference>
<dbReference type="SUPFAM" id="SSF54160">
    <property type="entry name" value="Chromo domain-like"/>
    <property type="match status" value="1"/>
</dbReference>
<evidence type="ECO:0000259" key="1">
    <source>
        <dbReference type="PROSITE" id="PS50013"/>
    </source>
</evidence>
<organism evidence="2 3">
    <name type="scientific">Dendrobium catenatum</name>
    <dbReference type="NCBI Taxonomy" id="906689"/>
    <lineage>
        <taxon>Eukaryota</taxon>
        <taxon>Viridiplantae</taxon>
        <taxon>Streptophyta</taxon>
        <taxon>Embryophyta</taxon>
        <taxon>Tracheophyta</taxon>
        <taxon>Spermatophyta</taxon>
        <taxon>Magnoliopsida</taxon>
        <taxon>Liliopsida</taxon>
        <taxon>Asparagales</taxon>
        <taxon>Orchidaceae</taxon>
        <taxon>Epidendroideae</taxon>
        <taxon>Malaxideae</taxon>
        <taxon>Dendrobiinae</taxon>
        <taxon>Dendrobium</taxon>
    </lineage>
</organism>
<dbReference type="Proteomes" id="UP000233837">
    <property type="component" value="Unassembled WGS sequence"/>
</dbReference>
<dbReference type="InterPro" id="IPR056924">
    <property type="entry name" value="SH3_Tf2-1"/>
</dbReference>
<dbReference type="PANTHER" id="PTHR46148:SF52">
    <property type="entry name" value="OS04G0603800 PROTEIN"/>
    <property type="match status" value="1"/>
</dbReference>
<dbReference type="InterPro" id="IPR016197">
    <property type="entry name" value="Chromo-like_dom_sf"/>
</dbReference>
<dbReference type="PROSITE" id="PS50013">
    <property type="entry name" value="CHROMO_2"/>
    <property type="match status" value="1"/>
</dbReference>
<dbReference type="Pfam" id="PF24626">
    <property type="entry name" value="SH3_Tf2-1"/>
    <property type="match status" value="1"/>
</dbReference>
<proteinExistence type="predicted"/>
<keyword evidence="3" id="KW-1185">Reference proteome</keyword>
<dbReference type="EMBL" id="KZ502791">
    <property type="protein sequence ID" value="PKU73061.1"/>
    <property type="molecule type" value="Genomic_DNA"/>
</dbReference>
<dbReference type="InterPro" id="IPR000953">
    <property type="entry name" value="Chromo/chromo_shadow_dom"/>
</dbReference>
<feature type="domain" description="Chromo" evidence="1">
    <location>
        <begin position="103"/>
        <end position="157"/>
    </location>
</feature>
<name>A0A2I0WBM3_9ASPA</name>